<dbReference type="PROSITE" id="PS00624">
    <property type="entry name" value="GMC_OXRED_2"/>
    <property type="match status" value="1"/>
</dbReference>
<comment type="similarity">
    <text evidence="1">Belongs to the GMC oxidoreductase family.</text>
</comment>
<gene>
    <name evidence="4" type="primary">Gld_12</name>
    <name evidence="4" type="ORF">Bhyg_16686</name>
</gene>
<dbReference type="AlphaFoldDB" id="A0A9Q0MIB7"/>
<evidence type="ECO:0000313" key="5">
    <source>
        <dbReference type="Proteomes" id="UP001151699"/>
    </source>
</evidence>
<dbReference type="PANTHER" id="PTHR11552">
    <property type="entry name" value="GLUCOSE-METHANOL-CHOLINE GMC OXIDOREDUCTASE"/>
    <property type="match status" value="1"/>
</dbReference>
<dbReference type="GO" id="GO:0050660">
    <property type="term" value="F:flavin adenine dinucleotide binding"/>
    <property type="evidence" value="ECO:0007669"/>
    <property type="project" value="InterPro"/>
</dbReference>
<sequence length="743" mass="83758">MVLNILIASTVIKSTFGVVTTSLWLIPLMLAAITYYRYDRVDPESRPINQQNLYNEYDFIIVGGGSAGAVVANRLSEVKHWKILLLEAGPDENEISDVPSLAAYLQLSKLDWGYKTEPSTKSCLGMKNNRCNWPRGKVLGGSSVLNYMLYVSVSPFYSSELFSEFYKILSDHYRFWNTYLTEIISLTQTFYLSRSLLCLHFFKLSLAQLSGSPARTLLISLLNVGAGHKLTFQTSPAIRPPNLKKAQQGLKGRKFRQRKKIYFQVRGNRNDYDLWESLGNPGWGYDDILPYFKKSEDNRNPYLANTPYHSKGGFLTVQESPWHTPLVAAFVEAGTEIGYANRDINGEFQSGFMIAQGTIRRGSRCSTAKAFLRPVRLRRNLHVAMNAHVTKIVMDSDNFEAKGVEFRRDGKRYRIFARKEVIMSAGAINTPQILMLSGIGPRAHLEEIGIPVIKDLPVGENMQDHVGMGGMTWLVDKPVAIVQDRFNPATITNQYVLNERGPMTTLGGVEGLAFVTTPLGNNSIDWPDIQFHMAPASINSDNGARVKKVLGLKESLYRDVYHPIANKDTWTIMPLLLRPRSRGWVRLRSKNPFHYPIMDPNYFDDPFDVQTLVEGAKIALRVADANVFKQFGSRLYRKPLTNCKQYKFLSDAYLECHIKTISMTIYHPVGTAKMGPSWDSEAVVDPRLRVYGIKGLRVIDASIMPTISSGNTNAPVIMIGEKGADLVKEDWMDMELATVQPFR</sequence>
<evidence type="ECO:0000256" key="2">
    <source>
        <dbReference type="SAM" id="Phobius"/>
    </source>
</evidence>
<comment type="caution">
    <text evidence="4">The sequence shown here is derived from an EMBL/GenBank/DDBJ whole genome shotgun (WGS) entry which is preliminary data.</text>
</comment>
<dbReference type="InterPro" id="IPR012132">
    <property type="entry name" value="GMC_OxRdtase"/>
</dbReference>
<proteinExistence type="inferred from homology"/>
<name>A0A9Q0MIB7_9DIPT</name>
<dbReference type="Gene3D" id="3.30.560.10">
    <property type="entry name" value="Glucose Oxidase, domain 3"/>
    <property type="match status" value="1"/>
</dbReference>
<dbReference type="Gene3D" id="3.50.50.60">
    <property type="entry name" value="FAD/NAD(P)-binding domain"/>
    <property type="match status" value="2"/>
</dbReference>
<keyword evidence="2" id="KW-0472">Membrane</keyword>
<evidence type="ECO:0000313" key="4">
    <source>
        <dbReference type="EMBL" id="KAJ6625445.1"/>
    </source>
</evidence>
<dbReference type="SUPFAM" id="SSF54373">
    <property type="entry name" value="FAD-linked reductases, C-terminal domain"/>
    <property type="match status" value="1"/>
</dbReference>
<reference evidence="4" key="1">
    <citation type="submission" date="2022-07" db="EMBL/GenBank/DDBJ databases">
        <authorList>
            <person name="Trinca V."/>
            <person name="Uliana J.V.C."/>
            <person name="Torres T.T."/>
            <person name="Ward R.J."/>
            <person name="Monesi N."/>
        </authorList>
    </citation>
    <scope>NUCLEOTIDE SEQUENCE</scope>
    <source>
        <strain evidence="4">HSMRA1968</strain>
        <tissue evidence="4">Whole embryos</tissue>
    </source>
</reference>
<dbReference type="SUPFAM" id="SSF51905">
    <property type="entry name" value="FAD/NAD(P)-binding domain"/>
    <property type="match status" value="2"/>
</dbReference>
<keyword evidence="2" id="KW-1133">Transmembrane helix</keyword>
<dbReference type="InterPro" id="IPR007867">
    <property type="entry name" value="GMC_OxRtase_C"/>
</dbReference>
<dbReference type="Pfam" id="PF05199">
    <property type="entry name" value="GMC_oxred_C"/>
    <property type="match status" value="1"/>
</dbReference>
<protein>
    <submittedName>
        <fullName evidence="4">Glucose dehydrogenase [FAD, quinone]</fullName>
    </submittedName>
</protein>
<dbReference type="GO" id="GO:0016614">
    <property type="term" value="F:oxidoreductase activity, acting on CH-OH group of donors"/>
    <property type="evidence" value="ECO:0007669"/>
    <property type="project" value="InterPro"/>
</dbReference>
<dbReference type="Pfam" id="PF00732">
    <property type="entry name" value="GMC_oxred_N"/>
    <property type="match status" value="2"/>
</dbReference>
<dbReference type="PANTHER" id="PTHR11552:SF215">
    <property type="entry name" value="FI02019P"/>
    <property type="match status" value="1"/>
</dbReference>
<dbReference type="InterPro" id="IPR036188">
    <property type="entry name" value="FAD/NAD-bd_sf"/>
</dbReference>
<organism evidence="4 5">
    <name type="scientific">Pseudolycoriella hygida</name>
    <dbReference type="NCBI Taxonomy" id="35572"/>
    <lineage>
        <taxon>Eukaryota</taxon>
        <taxon>Metazoa</taxon>
        <taxon>Ecdysozoa</taxon>
        <taxon>Arthropoda</taxon>
        <taxon>Hexapoda</taxon>
        <taxon>Insecta</taxon>
        <taxon>Pterygota</taxon>
        <taxon>Neoptera</taxon>
        <taxon>Endopterygota</taxon>
        <taxon>Diptera</taxon>
        <taxon>Nematocera</taxon>
        <taxon>Sciaroidea</taxon>
        <taxon>Sciaridae</taxon>
        <taxon>Pseudolycoriella</taxon>
    </lineage>
</organism>
<dbReference type="InterPro" id="IPR000172">
    <property type="entry name" value="GMC_OxRdtase_N"/>
</dbReference>
<dbReference type="EMBL" id="WJQU01003347">
    <property type="protein sequence ID" value="KAJ6625445.1"/>
    <property type="molecule type" value="Genomic_DNA"/>
</dbReference>
<keyword evidence="2" id="KW-0812">Transmembrane</keyword>
<dbReference type="OrthoDB" id="269227at2759"/>
<feature type="transmembrane region" description="Helical" evidence="2">
    <location>
        <begin position="16"/>
        <end position="36"/>
    </location>
</feature>
<dbReference type="Proteomes" id="UP001151699">
    <property type="component" value="Unassembled WGS sequence"/>
</dbReference>
<keyword evidence="5" id="KW-1185">Reference proteome</keyword>
<feature type="domain" description="Glucose-methanol-choline oxidoreductase N-terminal" evidence="3">
    <location>
        <begin position="426"/>
        <end position="440"/>
    </location>
</feature>
<evidence type="ECO:0000259" key="3">
    <source>
        <dbReference type="PROSITE" id="PS00624"/>
    </source>
</evidence>
<evidence type="ECO:0000256" key="1">
    <source>
        <dbReference type="ARBA" id="ARBA00010790"/>
    </source>
</evidence>
<accession>A0A9Q0MIB7</accession>